<dbReference type="PROSITE" id="PS00455">
    <property type="entry name" value="AMP_BINDING"/>
    <property type="match status" value="2"/>
</dbReference>
<dbReference type="PROSITE" id="PS50075">
    <property type="entry name" value="CARRIER"/>
    <property type="match status" value="6"/>
</dbReference>
<evidence type="ECO:0000259" key="12">
    <source>
        <dbReference type="PROSITE" id="PS50075"/>
    </source>
</evidence>
<keyword evidence="4" id="KW-0436">Ligase</keyword>
<evidence type="ECO:0000313" key="14">
    <source>
        <dbReference type="Proteomes" id="UP000594364"/>
    </source>
</evidence>
<organism evidence="13 14">
    <name type="scientific">Epichloe festucae (strain Fl1)</name>
    <dbReference type="NCBI Taxonomy" id="877507"/>
    <lineage>
        <taxon>Eukaryota</taxon>
        <taxon>Fungi</taxon>
        <taxon>Dikarya</taxon>
        <taxon>Ascomycota</taxon>
        <taxon>Pezizomycotina</taxon>
        <taxon>Sordariomycetes</taxon>
        <taxon>Hypocreomycetidae</taxon>
        <taxon>Hypocreales</taxon>
        <taxon>Clavicipitaceae</taxon>
        <taxon>Epichloe</taxon>
    </lineage>
</organism>
<dbReference type="InterPro" id="IPR023213">
    <property type="entry name" value="CAT-like_dom_sf"/>
</dbReference>
<dbReference type="InterPro" id="IPR001242">
    <property type="entry name" value="Condensation_dom"/>
</dbReference>
<gene>
    <name evidence="13" type="ORF">C2857_002094</name>
</gene>
<dbReference type="Pfam" id="PF00668">
    <property type="entry name" value="Condensation"/>
    <property type="match status" value="5"/>
</dbReference>
<dbReference type="Pfam" id="PF00501">
    <property type="entry name" value="AMP-binding"/>
    <property type="match status" value="3"/>
</dbReference>
<dbReference type="GO" id="GO:0010106">
    <property type="term" value="P:cellular response to iron ion starvation"/>
    <property type="evidence" value="ECO:0007669"/>
    <property type="project" value="UniProtKB-ARBA"/>
</dbReference>
<evidence type="ECO:0000256" key="6">
    <source>
        <dbReference type="ARBA" id="ARBA00023268"/>
    </source>
</evidence>
<protein>
    <recommendedName>
        <fullName evidence="9">Nonribosomal peptide synthetase sidN</fullName>
    </recommendedName>
    <alternativeName>
        <fullName evidence="10">Epichloenin A synthetase</fullName>
    </alternativeName>
    <alternativeName>
        <fullName evidence="11">Extracellular siderophore synthetase N</fullName>
    </alternativeName>
</protein>
<dbReference type="InterPro" id="IPR000873">
    <property type="entry name" value="AMP-dep_synth/lig_dom"/>
</dbReference>
<dbReference type="GO" id="GO:0043041">
    <property type="term" value="P:amino acid activation for nonribosomal peptide biosynthetic process"/>
    <property type="evidence" value="ECO:0007669"/>
    <property type="project" value="TreeGrafter"/>
</dbReference>
<dbReference type="InterPro" id="IPR042099">
    <property type="entry name" value="ANL_N_sf"/>
</dbReference>
<dbReference type="PROSITE" id="PS00012">
    <property type="entry name" value="PHOSPHOPANTETHEINE"/>
    <property type="match status" value="2"/>
</dbReference>
<comment type="function">
    <text evidence="8">Nonribosomal peptide synthetase required for the biosynthetis of epichloenin A, an extracellular siderophore that plays a crucial role in endophyte-grass symbioses. SidN assembles epichloenin A by activating and incorporating three trans-anhydromevalonylhydroxyornithine (trans-AMHO), 1 glutamine and 4 glycine moieties. Trans-AMHO is produced from L-ornithine via 2 steps involving a L-ornithine N(5)-monooxygenase and an AHMO-N(5)-transacylase that have still to be identified. The third adenylation domain (A3) of sidN incorporates the hydroxamate groups of the siderophore which forms an octahedral iron complex. The other component amino acids are assembled by sidN adenylation domains A1 and A2.</text>
</comment>
<evidence type="ECO:0000256" key="5">
    <source>
        <dbReference type="ARBA" id="ARBA00022737"/>
    </source>
</evidence>
<dbReference type="Gene3D" id="3.30.559.30">
    <property type="entry name" value="Nonribosomal peptide synthetase, condensation domain"/>
    <property type="match status" value="6"/>
</dbReference>
<dbReference type="EMBL" id="CP031389">
    <property type="protein sequence ID" value="QPH10669.1"/>
    <property type="molecule type" value="Genomic_DNA"/>
</dbReference>
<dbReference type="SMART" id="SM00823">
    <property type="entry name" value="PKS_PP"/>
    <property type="match status" value="5"/>
</dbReference>
<keyword evidence="2" id="KW-0596">Phosphopantetheine</keyword>
<accession>A0A7U3SM66</accession>
<dbReference type="InterPro" id="IPR020806">
    <property type="entry name" value="PKS_PP-bd"/>
</dbReference>
<dbReference type="InterPro" id="IPR020845">
    <property type="entry name" value="AMP-binding_CS"/>
</dbReference>
<name>A0A7U3SM66_EPIFF</name>
<dbReference type="SUPFAM" id="SSF52777">
    <property type="entry name" value="CoA-dependent acyltransferases"/>
    <property type="match status" value="12"/>
</dbReference>
<keyword evidence="5" id="KW-0677">Repeat</keyword>
<evidence type="ECO:0000256" key="10">
    <source>
        <dbReference type="ARBA" id="ARBA00075895"/>
    </source>
</evidence>
<dbReference type="SUPFAM" id="SSF56801">
    <property type="entry name" value="Acetyl-CoA synthetase-like"/>
    <property type="match status" value="3"/>
</dbReference>
<dbReference type="NCBIfam" id="NF003417">
    <property type="entry name" value="PRK04813.1"/>
    <property type="match status" value="3"/>
</dbReference>
<dbReference type="InterPro" id="IPR036736">
    <property type="entry name" value="ACP-like_sf"/>
</dbReference>
<comment type="pathway">
    <text evidence="1">Siderophore biosynthesis.</text>
</comment>
<evidence type="ECO:0000256" key="1">
    <source>
        <dbReference type="ARBA" id="ARBA00004924"/>
    </source>
</evidence>
<evidence type="ECO:0000256" key="8">
    <source>
        <dbReference type="ARBA" id="ARBA00057930"/>
    </source>
</evidence>
<reference evidence="13 14" key="1">
    <citation type="journal article" date="2018" name="PLoS Genet.">
        <title>Repeat elements organise 3D genome structure and mediate transcription in the filamentous fungus Epichloe festucae.</title>
        <authorList>
            <person name="Winter D.J."/>
            <person name="Ganley A.R.D."/>
            <person name="Young C.A."/>
            <person name="Liachko I."/>
            <person name="Schardl C.L."/>
            <person name="Dupont P.Y."/>
            <person name="Berry D."/>
            <person name="Ram A."/>
            <person name="Scott B."/>
            <person name="Cox M.P."/>
        </authorList>
    </citation>
    <scope>NUCLEOTIDE SEQUENCE [LARGE SCALE GENOMIC DNA]</scope>
    <source>
        <strain evidence="13 14">Fl1</strain>
    </source>
</reference>
<evidence type="ECO:0000256" key="4">
    <source>
        <dbReference type="ARBA" id="ARBA00022598"/>
    </source>
</evidence>
<evidence type="ECO:0000256" key="9">
    <source>
        <dbReference type="ARBA" id="ARBA00067250"/>
    </source>
</evidence>
<dbReference type="Pfam" id="PF00550">
    <property type="entry name" value="PP-binding"/>
    <property type="match status" value="6"/>
</dbReference>
<keyword evidence="3" id="KW-0597">Phosphoprotein</keyword>
<proteinExistence type="inferred from homology"/>
<feature type="domain" description="Carrier" evidence="12">
    <location>
        <begin position="1591"/>
        <end position="1665"/>
    </location>
</feature>
<sequence>MDHESLSICNPNPQQLAGPQLLHHLVTSSIDATAIEYLSEDKRTPYSYRFLQEASDKLSRLIGFLHAGLDQDADIIVPILMPQCAHLYISLLAILKSGGAFCPLNLDAPSERLQFILKDVSAKIVLVTRQVANHLPSDCAAKIVIVDDTISQFDYSDESSRTPTPDSLAYVMYTSGSTGTPKGVGLSHRAATQALLAHDEHIPEFSRFLQFAAPTFDVFVFETFFPLFRGATLIAVKREEMLSDLPAVMRLMDVDACELTPTVAGSLLKMRKNVPTLRLLLTIGEMLKMPVIQEFGGGAERESLLWALYGPTEATIHCTLQPRLPSTSSPGNIGLPLDTVSCFVIKPSHSFEESQEFIILPKGEAGELAVGGHQLARGYINRPEQTCCVFIDSPYGRVYRTGDRAIMNENGTLECLGRLSDGQVKLRGQRIELGEIEHAALRAPGCHGASAAVVSSNLILFCAVDREASETTIEDSCKLWLPKYMVPNEIVLMDEFPRLPSGKVDLKTLKQDFITKRATDIAETEVYDEIEKPRIRKIMQIVSETLNLKVNMQSVLTASGIDSLSAIRLVCAFRDNGFNISVSKLLNSRNLEAICSQLEEKAEIDQASQDVAIEHGQSASILATLSDETCLHGASRPIEYTMFCTPLQSAMLAETTQNPTLYCNEILLRTVRDVPVTALADSFQSVIQMNEVLRTGFVHRAGRHISVVFSAPEPSQVAVLSQPERGFTMDKAEDFLHPFKVQLIPNTESGMVDILIKAHHAIYDGWSMDMLLSDVSQLVSKKSTPQRLQFDRVACFQNYDKNASKDESRAFWSEALLGWNKSPFPKFLGRPAANDIKTYSAFLEISRSSVTEMTQKHEIGPQVLFQAALVMAWQGVTGQADVLVGSVLSGRTIPVDGIEGIIGPCVASMPLRVDVSRMTANIDVLRNIHTKNRLIMEHCDLPLYEIGKLAGLRPSESLYDVLFVYQQSLYDFQVEDGIMRQIEHIDRLETKLLIEVEPRTTGFHLQITYHSAFVNHDFVDQFSRQIQQLSSQILNDPSGILASRRVLGDCEKSVYSAKVESDEERNDVATLFDESAERNPGAEALRIVTSVEGDRFKVTTMSYTALSQAANRTARFIHNNGAEVGDIVAILMNKSAALYTTILGILKAGCAYLPILPTTPAHRVRKILRKSKTKYCLVDNAVDGYFSDMVTVLNINNESLSSLPADRVTIHSNADRLSYVIFTSGTTGVPKGVAVTQRNLASNIAHLGKIYPKLSTRPRLLQACSHAFDVSVFEIFYAWHAGMSLCAADNDTLFRDLEHAIRELEITHLSLTPTVASLIDPKNVPQVEFLVTAGEPMTSSILEKWNAFLFQGYGPSETTNICSVKRMSHGDHVEHLGWVLPNTSVAVLNSNTLDVLPLGWVGEFCFGGSQVASGYLNDDVLTAQKFIEHPSLGRIYRSGDMGRMLPGGSLLIMGRLDDQVKLRGQRIEASEINSILTTTKLVADAVTILTHSNRSQSEQLATFYTSHEVAEVVREVPVNPVLHRTLMATLRTRLPSYMIPTYLIPVSEIPRTSSGKMDRLALNHYFVGLGKEYLERVSENLSGLEDEGEWSEHENFIADAMAESCNIPRSEIGRWTPFPALGIDSISAIGFSRLLSARTHRQVPISAILRNSTVAQLGQTLNQKSVATTNGKLHRIRRLMESLNIEVESTIKKHGLDVESVWPCVPLQEAMLLQGQKSYYNKSLLRLHISPEAMLSYWKEVSRRHGILRTCFMTTTNLLYPIVQVVLREWCMPWKTFEVTVPSLEGASREHLESLPEPLDSLTPPCSLALIRYKGSNFLSFICHHALYDGIAIENLWREIESMAHGRDLPAPVSYEPFIQEALSVPPDVEQFWRNEFLGFEGSPRLAQSTRLGLNQCTHTLSIDLSFKELQQKARSFSVSLLALCQASWAAVLSCVFGKSDVAFGNVVSGRTLAIENIDRLVAPCFNTIPLRIDISRSAQNMDLVKAFQNLNSRLLPYQFSPLKLIQKVVGARRRNLFNTLFLLQQPLRDMDKSVWTLEEDAGNMDVPIVCEVIPCPNLNSVFMNLHYDMDMVTNDLASAISDIFKLMLRAIVLNWSDIEQKIRQTIASISDTSEHAINRQTTIFQLGLDSINAVQIASVLRAQDLSVSSSDVVECASCEKLAARIIHNAGNHRLENLNIDFASYRQKVIPEILEKVSSGSDIEAILPCTSLQNAMISGFLHSVQGHYLNFLTYRVRSDANLCRLEDAWNRLQQCHPMLRTGFVSTSQPESSFSMVRWKENAIECPVRIFQEHDCKNFDVAKWKEESRLVMMESPGQLLWRVAMVESGSIATMHIAFHHALYDASSLGDMLHGLSQILKGNECNFTQIEPALTQLLLRTRYEAPETQKFWENQAEKAVVNRFPIMTPLREENWRTVTCNNTLSMTMADVQAATKTIGVSMQAVFQATWARLLASYLGESSVIFGVVLAGRDTDETAMAPFPCLTTVPVIADTTSSNSEMMKRMMDYNSKLHKHQFASLASIQKWLGHPGTPVFDTILVYQKIRPYPSDTDWDLVSDEPSVEYNVSLEVEPMDNGELCIRLTTCTDVVPIEQAELLLRQFNATLVQLVSSPNGTDCELYRTCPEIFSMTPAQFPSLPSPVNLVHQFVEQKAESHPNASALEFVESLNDTFSNPRIWTYRQLDEFGNQVAHLLAETMTGGNIVAVHFSKCPEAYFCFLGILKAGCSFVALDPSAPIARKHFILRDSKAVCLLTDGSFDVEPGLDITIMKIVDEKLASYPTSRVLHEKQISPQDTCYCLYTSGTTGTPKGCEITHENTVQALMAFQNLFQGHWQHDSRWLQFAAFHFDVSVLEQYWSWSVGITVVAAPKELILDDLVGSINKLAITHIDLTPSLARLTHPDELPSLCKGVFITGGEQLSQEILDVWGPKAVIYNAYGPTEATIGVTMYQRVPVNGRPSNIGKQFPNVGSYVFHSGTERPVLRGGVGELCVSGKLVGKGYLHRPELTRERFRVLYEFSGDKIYRTGDLVRILYDGCFDFLGRADDQVKLRGQRLEIGEINHILCSETPGIQGAATLVIQHGGKDILVAFLAGASDHVPTSLRIVDGGGDLAGKARASCHENLPGYMVPTYFIVLTYIPLSSNNKVEVKALKSLFMSLDQQDLMKFTGRDPLALNKPLDTHILRLVIKVLAAFGHVPEDQISETTSVFDLGVDSISALQLSTVLKKNGIIGATPALLIRTPIVSDLVRVVLNDQQIQHAGTDARAVHQMLQAWKHKHQNFVCHDLNVEPDDIEYITPCSPLQEGMISAALSADSSHPYFNWFDIQLPADTSMSTVRQAWEKTIQDHSILRSVFVKTTDGYFQVAMSRARDFWRSTSVAHRDESKILFDRLFSQWIDDNASNILSPLQFIHVSGPDKQELRLLIFHGLYDGNSIELMNDYASQIYKSETPASGPSFVDALCRGPLQNFGLCQPFWKEHLKNWRFSPLLMKTSRLDSLGQIISLSRVFPIEALEDLRKESNVTLQAIVLSIWTVVFQSFMSQPLTLGIVVAGTAIDLPHIENTIGPLFNTIPFFNENITNVTWKTLVQQCHQFNADTLPFQHVPLKDIQKWCSKGRPLFSSLFAFQIEKPGSMNMSAPWTFTEGRSSSVEYPLAFEANRTADGNLKIRLVARDGAADHDTLGQMLNHFSELVSTIRPDTVLATSSLSMAAGNNMDGGDAPGRAMPTEMQSDWTPTASVLRAECCALANVALEEIKLETSVLELGLDSIDAIKISARLAKRGIRLAASKITRLQTISAMASAAVSVTSGGEDCTPVDSVLPAIQGRLHSYLQGKGVDLDTVELVLPPTSLQESMVAGMIQADFEWYFNHDVLELDASVDILKLKDAWAKVVASSPILRTGFLEVDDSHIDVAYCQVVFKEKGIIVRFEEISDTTKLQDIMSEARDRARQGQGLENLVQVALVSAPAKNYMIISMAHGIYDGWSLGLLHDDLKAAYHGKLQSRQYWQILTTRPVLCMGSDTDDFWKTYLSNARPTIFKERQTLPTNHDFRAVFRKEKTASQSMPKIASFCRRNSLSLQSLCTACWAAVGAYLSKSLDTVFGVVLSGRDFDGADELMFPTMNTVAVRSIIHGTTTAFLKYLESCLADIRTHQRVPLREAQAGAKLGGQQLFNSLFILQKSREDASSESMWRSMDGLSAVEYPICVEAETAGDTLKWRIACKEQFFSENDTEDILNSLEQALQFFLDSPEEEVLSFHDRSVSICGLPNRVIVDSSSDSAKEALAVTQHSAQHTSFVWDETSSRIRAVLSEVSAVPAESILPTSTLYNLGLDSISAIKVSLLLRKANIHLKPRELLQASSILEMTTSIEPDETSETKTLVDLEDWNFPASVSHDNLLGQLNVGTQAVEAILPATALQVYMLSAWQNSNGSVFFPQFCYEVSRKYTHNQLIAAWDSVVGSVPMLRTHLVSTGAHDVPWVQIILRAGSLSAIDSSHQFAALQVKDGPSKQSWLLNLTIHHALYDAFSLPAIMRLYHNFLVQNATSSERAHGIDILNWKQFSIQPTLKARKDSRKHFWLDYLKGHQPPTNTEDRLLVQVQPPQRVDDRVSHLRKQALHDVHELRKHASSLGIGLQSLFFAALAQTLCRRQSIEQAQARPQTVVFGVYLADRTAQPGNLHAAYPTLNLVPVLVKTAEDSHLTTTAMAIHRDLQLIQTDGRAQVGLWEIYNWTGIQIDMFINFLSLPDDKSDIVLTENDFCRKADMDQPVNPTKSAELLDQPWLQNNVVKNAYPASTDIEVSVHGQSFDIGVFGSTQCVSHDEAPQIVDGIVQYLMGVKEVG</sequence>
<dbReference type="GO" id="GO:0016874">
    <property type="term" value="F:ligase activity"/>
    <property type="evidence" value="ECO:0007669"/>
    <property type="project" value="UniProtKB-KW"/>
</dbReference>
<dbReference type="InterPro" id="IPR010071">
    <property type="entry name" value="AA_adenyl_dom"/>
</dbReference>
<evidence type="ECO:0000256" key="11">
    <source>
        <dbReference type="ARBA" id="ARBA00079163"/>
    </source>
</evidence>
<dbReference type="Gene3D" id="1.10.1200.10">
    <property type="entry name" value="ACP-like"/>
    <property type="match status" value="4"/>
</dbReference>
<evidence type="ECO:0000256" key="2">
    <source>
        <dbReference type="ARBA" id="ARBA00022450"/>
    </source>
</evidence>
<dbReference type="PANTHER" id="PTHR45527:SF1">
    <property type="entry name" value="FATTY ACID SYNTHASE"/>
    <property type="match status" value="1"/>
</dbReference>
<dbReference type="InterPro" id="IPR006162">
    <property type="entry name" value="Ppantetheine_attach_site"/>
</dbReference>
<dbReference type="FunFam" id="3.30.300.30:FF:000033">
    <property type="entry name" value="Nonribosomal siderophore peptide synthase SidC"/>
    <property type="match status" value="1"/>
</dbReference>
<keyword evidence="6" id="KW-0511">Multifunctional enzyme</keyword>
<dbReference type="Gene3D" id="3.40.50.12780">
    <property type="entry name" value="N-terminal domain of ligase-like"/>
    <property type="match status" value="3"/>
</dbReference>
<dbReference type="FunFam" id="3.40.50.12780:FF:000024">
    <property type="entry name" value="Nonribosomal siderophore peptide synthase SidC"/>
    <property type="match status" value="2"/>
</dbReference>
<dbReference type="NCBIfam" id="TIGR01733">
    <property type="entry name" value="AA-adenyl-dom"/>
    <property type="match status" value="2"/>
</dbReference>
<evidence type="ECO:0000256" key="7">
    <source>
        <dbReference type="ARBA" id="ARBA00029454"/>
    </source>
</evidence>
<dbReference type="GO" id="GO:0031177">
    <property type="term" value="F:phosphopantetheine binding"/>
    <property type="evidence" value="ECO:0007669"/>
    <property type="project" value="InterPro"/>
</dbReference>
<evidence type="ECO:0000256" key="3">
    <source>
        <dbReference type="ARBA" id="ARBA00022553"/>
    </source>
</evidence>
<feature type="domain" description="Carrier" evidence="12">
    <location>
        <begin position="3723"/>
        <end position="3799"/>
    </location>
</feature>
<dbReference type="FunFam" id="3.30.300.30:FF:000015">
    <property type="entry name" value="Nonribosomal peptide synthase SidD"/>
    <property type="match status" value="1"/>
</dbReference>
<comment type="similarity">
    <text evidence="7">Belongs to the NRP synthetase family.</text>
</comment>
<feature type="domain" description="Carrier" evidence="12">
    <location>
        <begin position="2094"/>
        <end position="2170"/>
    </location>
</feature>
<dbReference type="Gene3D" id="3.30.300.30">
    <property type="match status" value="3"/>
</dbReference>
<evidence type="ECO:0000313" key="13">
    <source>
        <dbReference type="EMBL" id="QPH10669.1"/>
    </source>
</evidence>
<dbReference type="Proteomes" id="UP000594364">
    <property type="component" value="Chromosome 5"/>
</dbReference>
<feature type="domain" description="Carrier" evidence="12">
    <location>
        <begin position="529"/>
        <end position="602"/>
    </location>
</feature>
<dbReference type="InterPro" id="IPR009081">
    <property type="entry name" value="PP-bd_ACP"/>
</dbReference>
<keyword evidence="14" id="KW-1185">Reference proteome</keyword>
<feature type="domain" description="Carrier" evidence="12">
    <location>
        <begin position="3175"/>
        <end position="3249"/>
    </location>
</feature>
<dbReference type="PANTHER" id="PTHR45527">
    <property type="entry name" value="NONRIBOSOMAL PEPTIDE SYNTHETASE"/>
    <property type="match status" value="1"/>
</dbReference>
<dbReference type="OrthoDB" id="416786at2759"/>
<dbReference type="Gene3D" id="3.30.559.10">
    <property type="entry name" value="Chloramphenicol acetyltransferase-like domain"/>
    <property type="match status" value="6"/>
</dbReference>
<dbReference type="GO" id="GO:0031169">
    <property type="term" value="P:ferrichrome biosynthetic process"/>
    <property type="evidence" value="ECO:0007669"/>
    <property type="project" value="UniProtKB-ARBA"/>
</dbReference>
<dbReference type="SUPFAM" id="SSF47336">
    <property type="entry name" value="ACP-like"/>
    <property type="match status" value="6"/>
</dbReference>
<feature type="domain" description="Carrier" evidence="12">
    <location>
        <begin position="4287"/>
        <end position="4360"/>
    </location>
</feature>
<dbReference type="CDD" id="cd05918">
    <property type="entry name" value="A_NRPS_SidN3_like"/>
    <property type="match status" value="3"/>
</dbReference>
<dbReference type="InterPro" id="IPR045851">
    <property type="entry name" value="AMP-bd_C_sf"/>
</dbReference>
<dbReference type="GO" id="GO:0005737">
    <property type="term" value="C:cytoplasm"/>
    <property type="evidence" value="ECO:0007669"/>
    <property type="project" value="TreeGrafter"/>
</dbReference>